<dbReference type="InterPro" id="IPR013760">
    <property type="entry name" value="Topo_IIA-like_dom_sf"/>
</dbReference>
<evidence type="ECO:0000256" key="5">
    <source>
        <dbReference type="ARBA" id="ARBA00023029"/>
    </source>
</evidence>
<evidence type="ECO:0000256" key="3">
    <source>
        <dbReference type="ARBA" id="ARBA00022741"/>
    </source>
</evidence>
<dbReference type="GO" id="GO:0005737">
    <property type="term" value="C:cytoplasm"/>
    <property type="evidence" value="ECO:0007669"/>
    <property type="project" value="UniProtKB-SubCell"/>
</dbReference>
<dbReference type="GO" id="GO:0009330">
    <property type="term" value="C:DNA topoisomerase type II (double strand cut, ATP-hydrolyzing) complex"/>
    <property type="evidence" value="ECO:0007669"/>
    <property type="project" value="TreeGrafter"/>
</dbReference>
<dbReference type="GO" id="GO:0034335">
    <property type="term" value="F:DNA negative supercoiling activity"/>
    <property type="evidence" value="ECO:0007669"/>
    <property type="project" value="UniProtKB-ARBA"/>
</dbReference>
<dbReference type="AlphaFoldDB" id="A0A7G9GRT7"/>
<dbReference type="FunFam" id="3.90.199.10:FF:000001">
    <property type="entry name" value="DNA gyrase subunit A"/>
    <property type="match status" value="1"/>
</dbReference>
<evidence type="ECO:0000256" key="1">
    <source>
        <dbReference type="ARBA" id="ARBA00000185"/>
    </source>
</evidence>
<dbReference type="EMBL" id="CP060636">
    <property type="protein sequence ID" value="QNM13519.1"/>
    <property type="molecule type" value="Genomic_DNA"/>
</dbReference>
<dbReference type="Gene3D" id="3.30.1360.40">
    <property type="match status" value="1"/>
</dbReference>
<evidence type="ECO:0000259" key="12">
    <source>
        <dbReference type="PROSITE" id="PS52040"/>
    </source>
</evidence>
<keyword evidence="6 9" id="KW-0238">DNA-binding</keyword>
<dbReference type="PANTHER" id="PTHR43493:SF5">
    <property type="entry name" value="DNA GYRASE SUBUNIT A, CHLOROPLASTIC_MITOCHONDRIAL"/>
    <property type="match status" value="1"/>
</dbReference>
<dbReference type="GO" id="GO:0006265">
    <property type="term" value="P:DNA topological change"/>
    <property type="evidence" value="ECO:0007669"/>
    <property type="project" value="UniProtKB-UniRule"/>
</dbReference>
<dbReference type="CDD" id="cd00187">
    <property type="entry name" value="TOP4c"/>
    <property type="match status" value="1"/>
</dbReference>
<keyword evidence="5 9" id="KW-0799">Topoisomerase</keyword>
<evidence type="ECO:0000256" key="7">
    <source>
        <dbReference type="ARBA" id="ARBA00023235"/>
    </source>
</evidence>
<feature type="active site" description="O-(5'-phospho-DNA)-tyrosine intermediate" evidence="9 10">
    <location>
        <position position="122"/>
    </location>
</feature>
<evidence type="ECO:0000256" key="9">
    <source>
        <dbReference type="HAMAP-Rule" id="MF_01897"/>
    </source>
</evidence>
<comment type="subunit">
    <text evidence="8">Heterotetramer composed of ParC and ParE.</text>
</comment>
<keyword evidence="9" id="KW-0963">Cytoplasm</keyword>
<keyword evidence="7 9" id="KW-0413">Isomerase</keyword>
<comment type="function">
    <text evidence="9">A type II topoisomerase that negatively supercoils closed circular double-stranded (ds) DNA in an ATP-dependent manner to modulate DNA topology and maintain chromosomes in an underwound state. Negative supercoiling favors strand separation, and DNA replication, transcription, recombination and repair, all of which involve strand separation. Also able to catalyze the interconversion of other topological isomers of dsDNA rings, including catenanes and knotted rings. Type II topoisomerases break and join 2 DNA strands simultaneously in an ATP-dependent manner.</text>
</comment>
<dbReference type="InterPro" id="IPR035516">
    <property type="entry name" value="Gyrase/topoIV_suA_C"/>
</dbReference>
<feature type="compositionally biased region" description="Low complexity" evidence="11">
    <location>
        <begin position="819"/>
        <end position="832"/>
    </location>
</feature>
<feature type="short sequence motif" description="GyrA-box" evidence="9">
    <location>
        <begin position="530"/>
        <end position="536"/>
    </location>
</feature>
<dbReference type="InterPro" id="IPR002205">
    <property type="entry name" value="Topo_IIA_dom_A"/>
</dbReference>
<gene>
    <name evidence="9 13" type="primary">gyrA</name>
    <name evidence="13" type="ORF">H9Q80_06100</name>
</gene>
<dbReference type="InterPro" id="IPR005743">
    <property type="entry name" value="GyrA"/>
</dbReference>
<dbReference type="Pfam" id="PF03989">
    <property type="entry name" value="DNA_gyraseA_C"/>
    <property type="match status" value="6"/>
</dbReference>
<dbReference type="SMART" id="SM00434">
    <property type="entry name" value="TOP4c"/>
    <property type="match status" value="1"/>
</dbReference>
<dbReference type="KEGG" id="ehn:H9Q80_06100"/>
<organism evidence="13 14">
    <name type="scientific">[Eubacterium] hominis</name>
    <dbReference type="NCBI Taxonomy" id="2764325"/>
    <lineage>
        <taxon>Bacteria</taxon>
        <taxon>Bacillati</taxon>
        <taxon>Bacillota</taxon>
        <taxon>Erysipelotrichia</taxon>
        <taxon>Erysipelotrichales</taxon>
        <taxon>Erysipelotrichaceae</taxon>
        <taxon>Amedibacillus</taxon>
    </lineage>
</organism>
<dbReference type="GO" id="GO:0005694">
    <property type="term" value="C:chromosome"/>
    <property type="evidence" value="ECO:0007669"/>
    <property type="project" value="InterPro"/>
</dbReference>
<dbReference type="FunFam" id="1.10.268.10:FF:000001">
    <property type="entry name" value="DNA gyrase subunit A"/>
    <property type="match status" value="1"/>
</dbReference>
<dbReference type="InterPro" id="IPR013758">
    <property type="entry name" value="Topo_IIA_A/C_ab"/>
</dbReference>
<dbReference type="SUPFAM" id="SSF56719">
    <property type="entry name" value="Type II DNA topoisomerase"/>
    <property type="match status" value="1"/>
</dbReference>
<protein>
    <recommendedName>
        <fullName evidence="9">DNA gyrase subunit A</fullName>
        <ecNumber evidence="9">5.6.2.2</ecNumber>
    </recommendedName>
</protein>
<evidence type="ECO:0000256" key="11">
    <source>
        <dbReference type="SAM" id="MobiDB-lite"/>
    </source>
</evidence>
<evidence type="ECO:0000256" key="10">
    <source>
        <dbReference type="PROSITE-ProRule" id="PRU01384"/>
    </source>
</evidence>
<dbReference type="NCBIfam" id="NF004044">
    <property type="entry name" value="PRK05561.1"/>
    <property type="match status" value="1"/>
</dbReference>
<proteinExistence type="inferred from homology"/>
<dbReference type="Pfam" id="PF00521">
    <property type="entry name" value="DNA_topoisoIV"/>
    <property type="match status" value="1"/>
</dbReference>
<evidence type="ECO:0000313" key="14">
    <source>
        <dbReference type="Proteomes" id="UP000515856"/>
    </source>
</evidence>
<dbReference type="Proteomes" id="UP000515856">
    <property type="component" value="Chromosome"/>
</dbReference>
<dbReference type="Gene3D" id="1.10.268.10">
    <property type="entry name" value="Topoisomerase, domain 3"/>
    <property type="match status" value="1"/>
</dbReference>
<comment type="similarity">
    <text evidence="2 9">Belongs to the type II topoisomerase GyrA/ParC subunit family.</text>
</comment>
<dbReference type="GO" id="GO:0005524">
    <property type="term" value="F:ATP binding"/>
    <property type="evidence" value="ECO:0007669"/>
    <property type="project" value="UniProtKB-UniRule"/>
</dbReference>
<accession>A0A7G9GRT7</accession>
<dbReference type="FunFam" id="3.30.1360.40:FF:000002">
    <property type="entry name" value="DNA gyrase subunit A"/>
    <property type="match status" value="1"/>
</dbReference>
<evidence type="ECO:0000256" key="6">
    <source>
        <dbReference type="ARBA" id="ARBA00023125"/>
    </source>
</evidence>
<dbReference type="PANTHER" id="PTHR43493">
    <property type="entry name" value="DNA GYRASE/TOPOISOMERASE SUBUNIT A"/>
    <property type="match status" value="1"/>
</dbReference>
<dbReference type="GO" id="GO:0006261">
    <property type="term" value="P:DNA-templated DNA replication"/>
    <property type="evidence" value="ECO:0007669"/>
    <property type="project" value="UniProtKB-UniRule"/>
</dbReference>
<reference evidence="13 14" key="1">
    <citation type="submission" date="2020-08" db="EMBL/GenBank/DDBJ databases">
        <authorList>
            <person name="Liu C."/>
            <person name="Sun Q."/>
        </authorList>
    </citation>
    <scope>NUCLEOTIDE SEQUENCE [LARGE SCALE GENOMIC DNA]</scope>
    <source>
        <strain evidence="13 14">NSJ-61</strain>
    </source>
</reference>
<dbReference type="FunFam" id="2.120.10.90:FF:000005">
    <property type="entry name" value="DNA topoisomerase 4 subunit A"/>
    <property type="match status" value="1"/>
</dbReference>
<dbReference type="Gene3D" id="3.90.199.10">
    <property type="entry name" value="Topoisomerase II, domain 5"/>
    <property type="match status" value="1"/>
</dbReference>
<dbReference type="NCBIfam" id="NF004043">
    <property type="entry name" value="PRK05560.1"/>
    <property type="match status" value="1"/>
</dbReference>
<dbReference type="InterPro" id="IPR013757">
    <property type="entry name" value="Topo_IIA_A_a_sf"/>
</dbReference>
<feature type="domain" description="Topo IIA-type catalytic" evidence="12">
    <location>
        <begin position="34"/>
        <end position="503"/>
    </location>
</feature>
<dbReference type="InterPro" id="IPR050220">
    <property type="entry name" value="Type_II_DNA_Topoisomerases"/>
</dbReference>
<evidence type="ECO:0000256" key="2">
    <source>
        <dbReference type="ARBA" id="ARBA00008263"/>
    </source>
</evidence>
<dbReference type="NCBIfam" id="TIGR01063">
    <property type="entry name" value="gyrA"/>
    <property type="match status" value="1"/>
</dbReference>
<dbReference type="InterPro" id="IPR006691">
    <property type="entry name" value="GyrA/parC_rep"/>
</dbReference>
<evidence type="ECO:0000256" key="4">
    <source>
        <dbReference type="ARBA" id="ARBA00022840"/>
    </source>
</evidence>
<feature type="region of interest" description="Disordered" evidence="11">
    <location>
        <begin position="813"/>
        <end position="842"/>
    </location>
</feature>
<comment type="subunit">
    <text evidence="9">Heterotetramer, composed of two GyrA and two GyrB chains. In the heterotetramer, GyrA contains the active site tyrosine that forms a transient covalent intermediate with DNA, while GyrB binds cofactors and catalyzes ATP hydrolysis.</text>
</comment>
<keyword evidence="14" id="KW-1185">Reference proteome</keyword>
<dbReference type="GO" id="GO:0003677">
    <property type="term" value="F:DNA binding"/>
    <property type="evidence" value="ECO:0007669"/>
    <property type="project" value="UniProtKB-UniRule"/>
</dbReference>
<comment type="miscellaneous">
    <text evidence="9">Few gyrases are as efficient as E.coli at forming negative supercoils. Not all organisms have 2 type II topoisomerases; in organisms with a single type II topoisomerase this enzyme also has to decatenate newly replicated chromosomes.</text>
</comment>
<dbReference type="Gene3D" id="2.120.10.90">
    <property type="entry name" value="DNA gyrase/topoisomerase IV, subunit A, C-terminal"/>
    <property type="match status" value="1"/>
</dbReference>
<dbReference type="RefSeq" id="WP_117452603.1">
    <property type="nucleotide sequence ID" value="NZ_CP060636.1"/>
</dbReference>
<comment type="subcellular location">
    <subcellularLocation>
        <location evidence="9">Cytoplasm</location>
    </subcellularLocation>
</comment>
<dbReference type="EC" id="5.6.2.2" evidence="9"/>
<keyword evidence="3 9" id="KW-0547">Nucleotide-binding</keyword>
<dbReference type="PROSITE" id="PS52040">
    <property type="entry name" value="TOPO_IIA"/>
    <property type="match status" value="1"/>
</dbReference>
<keyword evidence="4 9" id="KW-0067">ATP-binding</keyword>
<evidence type="ECO:0000256" key="8">
    <source>
        <dbReference type="ARBA" id="ARBA00063644"/>
    </source>
</evidence>
<dbReference type="HAMAP" id="MF_01897">
    <property type="entry name" value="GyrA"/>
    <property type="match status" value="1"/>
</dbReference>
<name>A0A7G9GRT7_9FIRM</name>
<evidence type="ECO:0000313" key="13">
    <source>
        <dbReference type="EMBL" id="QNM13519.1"/>
    </source>
</evidence>
<comment type="catalytic activity">
    <reaction evidence="1 9 10">
        <text>ATP-dependent breakage, passage and rejoining of double-stranded DNA.</text>
        <dbReference type="EC" id="5.6.2.2"/>
    </reaction>
</comment>
<sequence>MDINKDRLLQVDIYETMRSSFLDYSMSVIVDRALPDVRDGLKPVHRRILYAMNDMGIVASKPFKKSARIVGEVIGKYHPHGDTAVYDAMVRMAQDFSYRYMLVQGHGNFGSMDGDGAAAMRYTEARMSKIAMEMMKDINKNTVDFRPNYDQEEMEPVVLPSRFPNLLVNGAVGIAVGMATNIPPHNLNETIDAALAIMDNPEITVMDLMENYIQGPDFPTGGIILGRAGIKQAYETGRGTVVVRAKTHVEEMDNGKHRIVVTEVPYQVNKANLIEKIANLVRDKQIEGITYLNDESNREGVRIVIELRKDVQSDVVLNQLFRLTSLQTSFGCNMLSLVPKGNQSAPKQMGLKEMLQHYIDHQIDVTIRRTQFELKKAEDRAHILEGLRIALDHIDEIIHIIRSSANEATARTELMERFDLSEIQANAILEMRLRRLTGLERDKIENEYQELLIQIADLKDILANHSRVVQIIRDELTEVKNRFGDERRTEISEADFDMQDEDLIPVEDVVITMTTNGYIKRMPTDTYRTQNRGGRGVKGMAVNEDDVVDMLITMSTHDYLLMFTNIGKVYRIKGYQIPNASRTAKGLPVVNLLNLDKEEKVCTLVPVKRESESAYLFFVTKNGLIKRTPMEEFDSIRQNGKIAISLRDGDELVGVKETTGDDEIIIAGSNGKAVRFNENDTRPMGRTASGVKGFNTDGSIVVGVATNRDGTHLLAVSENGYGKRTPISEYRLTTRGAKGVKTINVTEKTGNLVSVRAVNGDEDVMIITNAGIIIRISVDNIGVYSRNTQGVLLIHVGDDESVSKVAIVEAEAEEEAETTENVVENNETAVSEQEVIDNENKE</sequence>
<dbReference type="SUPFAM" id="SSF101904">
    <property type="entry name" value="GyrA/ParC C-terminal domain-like"/>
    <property type="match status" value="1"/>
</dbReference>